<dbReference type="InterPro" id="IPR006076">
    <property type="entry name" value="FAD-dep_OxRdtase"/>
</dbReference>
<name>A0A382ZAA6_9ZZZZ</name>
<feature type="domain" description="FAD dependent oxidoreductase" evidence="1">
    <location>
        <begin position="17"/>
        <end position="131"/>
    </location>
</feature>
<accession>A0A382ZAA6</accession>
<feature type="non-terminal residue" evidence="2">
    <location>
        <position position="1"/>
    </location>
</feature>
<evidence type="ECO:0000259" key="1">
    <source>
        <dbReference type="Pfam" id="PF01266"/>
    </source>
</evidence>
<dbReference type="AlphaFoldDB" id="A0A382ZAA6"/>
<dbReference type="Gene3D" id="3.50.50.60">
    <property type="entry name" value="FAD/NAD(P)-binding domain"/>
    <property type="match status" value="1"/>
</dbReference>
<sequence>AHVPAPEGFDFEGSGLVVSDNDIGVYCRPETGNYVLAGSEDPPCDPHDWADPDDFNRDFSDQATTQALRLAQRMGGLMLPSRMRGVVDLYDVTEDWLPIYDRSAIDGFYMACGSSGNQFKNAPAAGRLMAGLIDYCESGRDHDSEPFQFKLTHINFELDTASMSRRREINPDSSFSVLG</sequence>
<organism evidence="2">
    <name type="scientific">marine metagenome</name>
    <dbReference type="NCBI Taxonomy" id="408172"/>
    <lineage>
        <taxon>unclassified sequences</taxon>
        <taxon>metagenomes</taxon>
        <taxon>ecological metagenomes</taxon>
    </lineage>
</organism>
<evidence type="ECO:0000313" key="2">
    <source>
        <dbReference type="EMBL" id="SVD92436.1"/>
    </source>
</evidence>
<dbReference type="Gene3D" id="3.30.9.10">
    <property type="entry name" value="D-Amino Acid Oxidase, subunit A, domain 2"/>
    <property type="match status" value="1"/>
</dbReference>
<dbReference type="InterPro" id="IPR036188">
    <property type="entry name" value="FAD/NAD-bd_sf"/>
</dbReference>
<gene>
    <name evidence="2" type="ORF">METZ01_LOCUS445290</name>
</gene>
<reference evidence="2" key="1">
    <citation type="submission" date="2018-05" db="EMBL/GenBank/DDBJ databases">
        <authorList>
            <person name="Lanie J.A."/>
            <person name="Ng W.-L."/>
            <person name="Kazmierczak K.M."/>
            <person name="Andrzejewski T.M."/>
            <person name="Davidsen T.M."/>
            <person name="Wayne K.J."/>
            <person name="Tettelin H."/>
            <person name="Glass J.I."/>
            <person name="Rusch D."/>
            <person name="Podicherti R."/>
            <person name="Tsui H.-C.T."/>
            <person name="Winkler M.E."/>
        </authorList>
    </citation>
    <scope>NUCLEOTIDE SEQUENCE</scope>
</reference>
<protein>
    <recommendedName>
        <fullName evidence="1">FAD dependent oxidoreductase domain-containing protein</fullName>
    </recommendedName>
</protein>
<dbReference type="EMBL" id="UINC01182303">
    <property type="protein sequence ID" value="SVD92436.1"/>
    <property type="molecule type" value="Genomic_DNA"/>
</dbReference>
<dbReference type="Pfam" id="PF01266">
    <property type="entry name" value="DAO"/>
    <property type="match status" value="1"/>
</dbReference>
<proteinExistence type="predicted"/>